<dbReference type="AlphaFoldDB" id="A0A382ZSE3"/>
<feature type="non-terminal residue" evidence="2">
    <location>
        <position position="1"/>
    </location>
</feature>
<feature type="compositionally biased region" description="Basic residues" evidence="1">
    <location>
        <begin position="60"/>
        <end position="71"/>
    </location>
</feature>
<feature type="region of interest" description="Disordered" evidence="1">
    <location>
        <begin position="35"/>
        <end position="87"/>
    </location>
</feature>
<feature type="region of interest" description="Disordered" evidence="1">
    <location>
        <begin position="217"/>
        <end position="255"/>
    </location>
</feature>
<sequence>HHCGQRPGLRIDVHRKRRRDPDCLSRSRRVLRRHWQHQQRLQHLHLDPGRHRPDDDNHLGHRRQRLRHQHGGCRSGLHQQRGDHRLHRGRHHRLRLLARKPHGKHHQGLHGDLHRILRGHTDGLGGRRHILRRPVQHQQRLEHLHLDLRHHRTDDRSHDSRCGQLRQRGRVRGRRLRRRRLRIGSQRPDRDRGLRRSQFHLHSSVRSVHLHLLHIRPRSRQQRQRGLRQLEPRRHRHSERRRRCRQLGHRGLRLN</sequence>
<reference evidence="2" key="1">
    <citation type="submission" date="2018-05" db="EMBL/GenBank/DDBJ databases">
        <authorList>
            <person name="Lanie J.A."/>
            <person name="Ng W.-L."/>
            <person name="Kazmierczak K.M."/>
            <person name="Andrzejewski T.M."/>
            <person name="Davidsen T.M."/>
            <person name="Wayne K.J."/>
            <person name="Tettelin H."/>
            <person name="Glass J.I."/>
            <person name="Rusch D."/>
            <person name="Podicherti R."/>
            <person name="Tsui H.-C.T."/>
            <person name="Winkler M.E."/>
        </authorList>
    </citation>
    <scope>NUCLEOTIDE SEQUENCE</scope>
</reference>
<organism evidence="2">
    <name type="scientific">marine metagenome</name>
    <dbReference type="NCBI Taxonomy" id="408172"/>
    <lineage>
        <taxon>unclassified sequences</taxon>
        <taxon>metagenomes</taxon>
        <taxon>ecological metagenomes</taxon>
    </lineage>
</organism>
<feature type="compositionally biased region" description="Basic and acidic residues" evidence="1">
    <location>
        <begin position="44"/>
        <end position="59"/>
    </location>
</feature>
<evidence type="ECO:0000313" key="2">
    <source>
        <dbReference type="EMBL" id="SVD98546.1"/>
    </source>
</evidence>
<gene>
    <name evidence="2" type="ORF">METZ01_LOCUS451400</name>
</gene>
<feature type="region of interest" description="Disordered" evidence="1">
    <location>
        <begin position="1"/>
        <end position="22"/>
    </location>
</feature>
<feature type="compositionally biased region" description="Basic residues" evidence="1">
    <location>
        <begin position="233"/>
        <end position="255"/>
    </location>
</feature>
<dbReference type="EMBL" id="UINC01186359">
    <property type="protein sequence ID" value="SVD98546.1"/>
    <property type="molecule type" value="Genomic_DNA"/>
</dbReference>
<protein>
    <submittedName>
        <fullName evidence="2">Uncharacterized protein</fullName>
    </submittedName>
</protein>
<feature type="region of interest" description="Disordered" evidence="1">
    <location>
        <begin position="148"/>
        <end position="173"/>
    </location>
</feature>
<feature type="compositionally biased region" description="Basic and acidic residues" evidence="1">
    <location>
        <begin position="148"/>
        <end position="161"/>
    </location>
</feature>
<feature type="non-terminal residue" evidence="2">
    <location>
        <position position="255"/>
    </location>
</feature>
<accession>A0A382ZSE3</accession>
<proteinExistence type="predicted"/>
<feature type="compositionally biased region" description="Basic residues" evidence="1">
    <location>
        <begin position="217"/>
        <end position="226"/>
    </location>
</feature>
<evidence type="ECO:0000256" key="1">
    <source>
        <dbReference type="SAM" id="MobiDB-lite"/>
    </source>
</evidence>
<name>A0A382ZSE3_9ZZZZ</name>